<evidence type="ECO:0000256" key="2">
    <source>
        <dbReference type="ARBA" id="ARBA00022448"/>
    </source>
</evidence>
<keyword evidence="5 7" id="KW-1133">Transmembrane helix</keyword>
<comment type="subcellular location">
    <subcellularLocation>
        <location evidence="1">Cell membrane</location>
        <topology evidence="1">Multi-pass membrane protein</topology>
    </subcellularLocation>
</comment>
<gene>
    <name evidence="8" type="ORF">SDC9_202308</name>
</gene>
<keyword evidence="3" id="KW-1003">Cell membrane</keyword>
<dbReference type="AlphaFoldDB" id="A0A645ITZ1"/>
<evidence type="ECO:0000256" key="5">
    <source>
        <dbReference type="ARBA" id="ARBA00022989"/>
    </source>
</evidence>
<keyword evidence="2" id="KW-0813">Transport</keyword>
<evidence type="ECO:0000256" key="1">
    <source>
        <dbReference type="ARBA" id="ARBA00004651"/>
    </source>
</evidence>
<evidence type="ECO:0000256" key="6">
    <source>
        <dbReference type="ARBA" id="ARBA00023136"/>
    </source>
</evidence>
<sequence>MPALRIISLSFIPAAFGIVTSSTCQALGHGVLSLSVSVVRQLVAILPAAYLLAHFFGLDAVWWAFPISEVFAFTLSALYMRYMDRGIIRPLAEAPLPGAE</sequence>
<organism evidence="8">
    <name type="scientific">bioreactor metagenome</name>
    <dbReference type="NCBI Taxonomy" id="1076179"/>
    <lineage>
        <taxon>unclassified sequences</taxon>
        <taxon>metagenomes</taxon>
        <taxon>ecological metagenomes</taxon>
    </lineage>
</organism>
<evidence type="ECO:0000313" key="8">
    <source>
        <dbReference type="EMBL" id="MPN54636.1"/>
    </source>
</evidence>
<accession>A0A645ITZ1</accession>
<proteinExistence type="predicted"/>
<keyword evidence="4 7" id="KW-0812">Transmembrane</keyword>
<keyword evidence="6 7" id="KW-0472">Membrane</keyword>
<feature type="transmembrane region" description="Helical" evidence="7">
    <location>
        <begin position="60"/>
        <end position="80"/>
    </location>
</feature>
<dbReference type="PANTHER" id="PTHR43549">
    <property type="entry name" value="MULTIDRUG RESISTANCE PROTEIN YPNP-RELATED"/>
    <property type="match status" value="1"/>
</dbReference>
<evidence type="ECO:0008006" key="9">
    <source>
        <dbReference type="Google" id="ProtNLM"/>
    </source>
</evidence>
<evidence type="ECO:0000256" key="4">
    <source>
        <dbReference type="ARBA" id="ARBA00022692"/>
    </source>
</evidence>
<dbReference type="EMBL" id="VSSQ01123062">
    <property type="protein sequence ID" value="MPN54636.1"/>
    <property type="molecule type" value="Genomic_DNA"/>
</dbReference>
<evidence type="ECO:0000256" key="7">
    <source>
        <dbReference type="SAM" id="Phobius"/>
    </source>
</evidence>
<name>A0A645ITZ1_9ZZZZ</name>
<dbReference type="InterPro" id="IPR052031">
    <property type="entry name" value="Membrane_Transporter-Flippase"/>
</dbReference>
<reference evidence="8" key="1">
    <citation type="submission" date="2019-08" db="EMBL/GenBank/DDBJ databases">
        <authorList>
            <person name="Kucharzyk K."/>
            <person name="Murdoch R.W."/>
            <person name="Higgins S."/>
            <person name="Loffler F."/>
        </authorList>
    </citation>
    <scope>NUCLEOTIDE SEQUENCE</scope>
</reference>
<comment type="caution">
    <text evidence="8">The sequence shown here is derived from an EMBL/GenBank/DDBJ whole genome shotgun (WGS) entry which is preliminary data.</text>
</comment>
<dbReference type="PANTHER" id="PTHR43549:SF3">
    <property type="entry name" value="MULTIDRUG RESISTANCE PROTEIN YPNP-RELATED"/>
    <property type="match status" value="1"/>
</dbReference>
<dbReference type="GO" id="GO:0005886">
    <property type="term" value="C:plasma membrane"/>
    <property type="evidence" value="ECO:0007669"/>
    <property type="project" value="UniProtKB-SubCell"/>
</dbReference>
<protein>
    <recommendedName>
        <fullName evidence="9">Multidrug export protein MepA</fullName>
    </recommendedName>
</protein>
<evidence type="ECO:0000256" key="3">
    <source>
        <dbReference type="ARBA" id="ARBA00022475"/>
    </source>
</evidence>